<dbReference type="EMBL" id="LSRX01002514">
    <property type="protein sequence ID" value="OLP75398.1"/>
    <property type="molecule type" value="Genomic_DNA"/>
</dbReference>
<keyword evidence="5" id="KW-1185">Reference proteome</keyword>
<dbReference type="Pfam" id="PF14753">
    <property type="entry name" value="FAM221"/>
    <property type="match status" value="1"/>
</dbReference>
<dbReference type="SMART" id="SM00271">
    <property type="entry name" value="DnaJ"/>
    <property type="match status" value="1"/>
</dbReference>
<feature type="compositionally biased region" description="Low complexity" evidence="2">
    <location>
        <begin position="343"/>
        <end position="363"/>
    </location>
</feature>
<dbReference type="Gene3D" id="1.10.287.110">
    <property type="entry name" value="DnaJ domain"/>
    <property type="match status" value="1"/>
</dbReference>
<feature type="compositionally biased region" description="Low complexity" evidence="2">
    <location>
        <begin position="243"/>
        <end position="252"/>
    </location>
</feature>
<reference evidence="4 5" key="1">
    <citation type="submission" date="2016-02" db="EMBL/GenBank/DDBJ databases">
        <title>Genome analysis of coral dinoflagellate symbionts highlights evolutionary adaptations to a symbiotic lifestyle.</title>
        <authorList>
            <person name="Aranda M."/>
            <person name="Li Y."/>
            <person name="Liew Y.J."/>
            <person name="Baumgarten S."/>
            <person name="Simakov O."/>
            <person name="Wilson M."/>
            <person name="Piel J."/>
            <person name="Ashoor H."/>
            <person name="Bougouffa S."/>
            <person name="Bajic V.B."/>
            <person name="Ryu T."/>
            <person name="Ravasi T."/>
            <person name="Bayer T."/>
            <person name="Micklem G."/>
            <person name="Kim H."/>
            <person name="Bhak J."/>
            <person name="Lajeunesse T.C."/>
            <person name="Voolstra C.R."/>
        </authorList>
    </citation>
    <scope>NUCLEOTIDE SEQUENCE [LARGE SCALE GENOMIC DNA]</scope>
    <source>
        <strain evidence="4 5">CCMP2467</strain>
    </source>
</reference>
<dbReference type="CDD" id="cd06257">
    <property type="entry name" value="DnaJ"/>
    <property type="match status" value="1"/>
</dbReference>
<dbReference type="GO" id="GO:0051082">
    <property type="term" value="F:unfolded protein binding"/>
    <property type="evidence" value="ECO:0007669"/>
    <property type="project" value="TreeGrafter"/>
</dbReference>
<evidence type="ECO:0000259" key="3">
    <source>
        <dbReference type="PROSITE" id="PS50076"/>
    </source>
</evidence>
<dbReference type="InterPro" id="IPR036869">
    <property type="entry name" value="J_dom_sf"/>
</dbReference>
<evidence type="ECO:0000313" key="5">
    <source>
        <dbReference type="Proteomes" id="UP000186817"/>
    </source>
</evidence>
<feature type="domain" description="J" evidence="3">
    <location>
        <begin position="5"/>
        <end position="71"/>
    </location>
</feature>
<feature type="region of interest" description="Disordered" evidence="2">
    <location>
        <begin position="230"/>
        <end position="409"/>
    </location>
</feature>
<dbReference type="PANTHER" id="PTHR43948">
    <property type="entry name" value="DNAJ HOMOLOG SUBFAMILY B"/>
    <property type="match status" value="1"/>
</dbReference>
<feature type="compositionally biased region" description="Low complexity" evidence="2">
    <location>
        <begin position="394"/>
        <end position="409"/>
    </location>
</feature>
<organism evidence="4 5">
    <name type="scientific">Symbiodinium microadriaticum</name>
    <name type="common">Dinoflagellate</name>
    <name type="synonym">Zooxanthella microadriatica</name>
    <dbReference type="NCBI Taxonomy" id="2951"/>
    <lineage>
        <taxon>Eukaryota</taxon>
        <taxon>Sar</taxon>
        <taxon>Alveolata</taxon>
        <taxon>Dinophyceae</taxon>
        <taxon>Suessiales</taxon>
        <taxon>Symbiodiniaceae</taxon>
        <taxon>Symbiodinium</taxon>
    </lineage>
</organism>
<evidence type="ECO:0000256" key="1">
    <source>
        <dbReference type="ARBA" id="ARBA00011026"/>
    </source>
</evidence>
<evidence type="ECO:0000256" key="2">
    <source>
        <dbReference type="SAM" id="MobiDB-lite"/>
    </source>
</evidence>
<accession>A0A1Q9BXI3</accession>
<name>A0A1Q9BXI3_SYMMI</name>
<gene>
    <name evidence="4" type="primary">dnajb6-a</name>
    <name evidence="4" type="ORF">AK812_SmicGene44807</name>
</gene>
<dbReference type="Proteomes" id="UP000186817">
    <property type="component" value="Unassembled WGS sequence"/>
</dbReference>
<proteinExistence type="inferred from homology"/>
<dbReference type="GO" id="GO:0051087">
    <property type="term" value="F:protein-folding chaperone binding"/>
    <property type="evidence" value="ECO:0007669"/>
    <property type="project" value="TreeGrafter"/>
</dbReference>
<comment type="caution">
    <text evidence="4">The sequence shown here is derived from an EMBL/GenBank/DDBJ whole genome shotgun (WGS) entry which is preliminary data.</text>
</comment>
<dbReference type="OrthoDB" id="10250354at2759"/>
<protein>
    <submittedName>
        <fullName evidence="4">DnaJ-like subfamily B member 6-A</fullName>
    </submittedName>
</protein>
<feature type="compositionally biased region" description="Low complexity" evidence="2">
    <location>
        <begin position="317"/>
        <end position="333"/>
    </location>
</feature>
<dbReference type="PANTHER" id="PTHR43948:SF23">
    <property type="entry name" value="DNAJ DOMAIN PROTEIN (AFU_ORTHOLOGUE AFUA_1G15460)"/>
    <property type="match status" value="1"/>
</dbReference>
<dbReference type="AlphaFoldDB" id="A0A1Q9BXI3"/>
<dbReference type="GO" id="GO:0005737">
    <property type="term" value="C:cytoplasm"/>
    <property type="evidence" value="ECO:0007669"/>
    <property type="project" value="TreeGrafter"/>
</dbReference>
<dbReference type="InterPro" id="IPR001623">
    <property type="entry name" value="DnaJ_domain"/>
</dbReference>
<feature type="compositionally biased region" description="Low complexity" evidence="2">
    <location>
        <begin position="264"/>
        <end position="305"/>
    </location>
</feature>
<dbReference type="PRINTS" id="PR00625">
    <property type="entry name" value="JDOMAIN"/>
</dbReference>
<dbReference type="InterPro" id="IPR026755">
    <property type="entry name" value="Fam221a/b"/>
</dbReference>
<dbReference type="SUPFAM" id="SSF46565">
    <property type="entry name" value="Chaperone J-domain"/>
    <property type="match status" value="1"/>
</dbReference>
<feature type="compositionally biased region" description="Pro residues" evidence="2">
    <location>
        <begin position="233"/>
        <end position="242"/>
    </location>
</feature>
<evidence type="ECO:0000313" key="4">
    <source>
        <dbReference type="EMBL" id="OLP75398.1"/>
    </source>
</evidence>
<sequence>MDEFGAYVVLGLSEGCSAADVRRAYRRLALLCHPDKNPEQNEEAEERFRDVASAKDYLLEKLGKAPLSLGGLLSAAQRRRARWCKPGPVRVERVVPVKPQQPPRVVVWACHVCEVDCLGGYSPGARKDRLQPCIQPNPQTVCFCGHPLSDHGHAGTPSADGWEKCQRCPCAKFTYVQPHSRCNCGHSNLEHSPTGFFACKVDGCPCQTFHDPGTCRVCGHDWVCHRTELRHSVPPPPPPPRSPSRSSDSSSDAIFVRYRPVPLKPARPTTPAAAHHALAGDARPRSARPSSAATTASLSARPTTPRSARAIGDASRPTKTTPLRPLTPRTARPSAQEVRRRPSSAAMASRTPRTTATTATTPRAPHDHSEVQRPMSAITSRTPRSSAGPPTARSSAAGFGPGSTSTSTSIPRSLLLAQQARPKSAAGGLLSFRASLEAVKVQTCPDVHGFESYLSS</sequence>
<dbReference type="Pfam" id="PF00226">
    <property type="entry name" value="DnaJ"/>
    <property type="match status" value="1"/>
</dbReference>
<dbReference type="PROSITE" id="PS50076">
    <property type="entry name" value="DNAJ_2"/>
    <property type="match status" value="1"/>
</dbReference>
<comment type="similarity">
    <text evidence="1">Belongs to the FAM221 family.</text>
</comment>
<dbReference type="GO" id="GO:0005634">
    <property type="term" value="C:nucleus"/>
    <property type="evidence" value="ECO:0007669"/>
    <property type="project" value="TreeGrafter"/>
</dbReference>
<dbReference type="GO" id="GO:0044183">
    <property type="term" value="F:protein folding chaperone"/>
    <property type="evidence" value="ECO:0007669"/>
    <property type="project" value="TreeGrafter"/>
</dbReference>